<dbReference type="EnsemblBacteria" id="ACO79773">
    <property type="protein sequence ID" value="ACO79773"/>
    <property type="gene ID" value="Avin_36260"/>
</dbReference>
<dbReference type="EMBL" id="CP001157">
    <property type="protein sequence ID" value="ACO79773.1"/>
    <property type="molecule type" value="Genomic_DNA"/>
</dbReference>
<dbReference type="HOGENOM" id="CLU_041117_0_0_6"/>
<dbReference type="Proteomes" id="UP000002424">
    <property type="component" value="Chromosome"/>
</dbReference>
<feature type="region of interest" description="Disordered" evidence="2">
    <location>
        <begin position="331"/>
        <end position="353"/>
    </location>
</feature>
<protein>
    <recommendedName>
        <fullName evidence="6">Integrating conjugative element protein</fullName>
    </recommendedName>
</protein>
<keyword evidence="3" id="KW-0472">Membrane</keyword>
<keyword evidence="3" id="KW-1133">Transmembrane helix</keyword>
<dbReference type="STRING" id="322710.Avin_36260"/>
<proteinExistence type="predicted"/>
<feature type="transmembrane region" description="Helical" evidence="3">
    <location>
        <begin position="12"/>
        <end position="29"/>
    </location>
</feature>
<dbReference type="NCBIfam" id="TIGR03752">
    <property type="entry name" value="conj_TIGR03752"/>
    <property type="match status" value="1"/>
</dbReference>
<evidence type="ECO:0000256" key="2">
    <source>
        <dbReference type="SAM" id="MobiDB-lite"/>
    </source>
</evidence>
<name>C1DRB5_AZOVD</name>
<dbReference type="OrthoDB" id="7061550at2"/>
<dbReference type="InterPro" id="IPR021207">
    <property type="entry name" value="Integr_conj_element_PFL4705"/>
</dbReference>
<dbReference type="AlphaFoldDB" id="C1DRB5"/>
<feature type="coiled-coil region" evidence="1">
    <location>
        <begin position="70"/>
        <end position="137"/>
    </location>
</feature>
<dbReference type="KEGG" id="avn:Avin_36260"/>
<keyword evidence="1" id="KW-0175">Coiled coil</keyword>
<dbReference type="GeneID" id="88186613"/>
<dbReference type="eggNOG" id="COG3064">
    <property type="taxonomic scope" value="Bacteria"/>
</dbReference>
<feature type="compositionally biased region" description="Polar residues" evidence="2">
    <location>
        <begin position="339"/>
        <end position="353"/>
    </location>
</feature>
<dbReference type="RefSeq" id="WP_012702150.1">
    <property type="nucleotide sequence ID" value="NC_012560.1"/>
</dbReference>
<reference evidence="4 5" key="1">
    <citation type="journal article" date="2009" name="J. Bacteriol.">
        <title>Genome sequence of Azotobacter vinelandii, an obligate aerobe specialized to support diverse anaerobic metabolic processes.</title>
        <authorList>
            <person name="Setubal J.C."/>
            <person name="dos Santos P."/>
            <person name="Goldman B.S."/>
            <person name="Ertesvag H."/>
            <person name="Espin G."/>
            <person name="Rubio L.M."/>
            <person name="Valla S."/>
            <person name="Almeida N.F."/>
            <person name="Balasubramanian D."/>
            <person name="Cromes L."/>
            <person name="Curatti L."/>
            <person name="Du Z."/>
            <person name="Godsy E."/>
            <person name="Goodner B."/>
            <person name="Hellner-Burris K."/>
            <person name="Hernandez J.A."/>
            <person name="Houmiel K."/>
            <person name="Imperial J."/>
            <person name="Kennedy C."/>
            <person name="Larson T.J."/>
            <person name="Latreille P."/>
            <person name="Ligon L.S."/>
            <person name="Lu J."/>
            <person name="Maerk M."/>
            <person name="Miller N.M."/>
            <person name="Norton S."/>
            <person name="O'Carroll I.P."/>
            <person name="Paulsen I."/>
            <person name="Raulfs E.C."/>
            <person name="Roemer R."/>
            <person name="Rosser J."/>
            <person name="Segura D."/>
            <person name="Slater S."/>
            <person name="Stricklin S.L."/>
            <person name="Studholme D.J."/>
            <person name="Sun J."/>
            <person name="Viana C.J."/>
            <person name="Wallin E."/>
            <person name="Wang B."/>
            <person name="Wheeler C."/>
            <person name="Zhu H."/>
            <person name="Dean D.R."/>
            <person name="Dixon R."/>
            <person name="Wood D."/>
        </authorList>
    </citation>
    <scope>NUCLEOTIDE SEQUENCE [LARGE SCALE GENOMIC DNA]</scope>
    <source>
        <strain evidence="5">DJ / ATCC BAA-1303</strain>
    </source>
</reference>
<keyword evidence="3" id="KW-0812">Transmembrane</keyword>
<evidence type="ECO:0008006" key="6">
    <source>
        <dbReference type="Google" id="ProtNLM"/>
    </source>
</evidence>
<gene>
    <name evidence="4" type="ordered locus">Avin_36260</name>
</gene>
<organism evidence="4 5">
    <name type="scientific">Azotobacter vinelandii (strain DJ / ATCC BAA-1303)</name>
    <dbReference type="NCBI Taxonomy" id="322710"/>
    <lineage>
        <taxon>Bacteria</taxon>
        <taxon>Pseudomonadati</taxon>
        <taxon>Pseudomonadota</taxon>
        <taxon>Gammaproteobacteria</taxon>
        <taxon>Pseudomonadales</taxon>
        <taxon>Pseudomonadaceae</taxon>
        <taxon>Azotobacter</taxon>
    </lineage>
</organism>
<evidence type="ECO:0000313" key="5">
    <source>
        <dbReference type="Proteomes" id="UP000002424"/>
    </source>
</evidence>
<evidence type="ECO:0000313" key="4">
    <source>
        <dbReference type="EMBL" id="ACO79773.1"/>
    </source>
</evidence>
<sequence>MATLSSNPLLKWLAAPFVILAVVIAISATKRNDDPASGEATPKIGAGQAEALGVDGDTPGDTLRTVVAESRQLKDQITQALQQNNELKQQNDELMTRLKNIDQTVEQRLGAAQQQAREQSQGVLDNLQKQLDTLTRQGADLGGTAGSDLPVGFGVQPGDGQAFQPAAKPDLVWIEPQDATALDANGQPLAAGSSQTASGFSFPSSFGQGLDRGQNILDTSARSVGGEISPQDARKQVRKTYTLPQNSTLLGSVALSALIGRVPVDGTVNDPYPFKVLIGADNLAANGIELPHVAGAVATGTASGDWTLSCVRGQIRSLTFVFDDGTVRTFPAPAEEANDSQNDNQASSGDPQSIQGGLGWISDSYGIPCISGERRSNAKEYLTTQSLITAAGAGMAKLLDADENSSSTVFSSNGASFGTTGSSGNSAIGSILSGGVSDIRAWMGKLYGEAFAAVYVQPRAKVAVHLTQQLAIDYELKGCKVDFNAGASHVSAHLD</sequence>
<evidence type="ECO:0000256" key="1">
    <source>
        <dbReference type="SAM" id="Coils"/>
    </source>
</evidence>
<evidence type="ECO:0000256" key="3">
    <source>
        <dbReference type="SAM" id="Phobius"/>
    </source>
</evidence>
<accession>C1DRB5</accession>
<keyword evidence="5" id="KW-1185">Reference proteome</keyword>